<proteinExistence type="predicted"/>
<dbReference type="AlphaFoldDB" id="B9XJM5"/>
<evidence type="ECO:0000313" key="1">
    <source>
        <dbReference type="EMBL" id="EEF59901.1"/>
    </source>
</evidence>
<gene>
    <name evidence="1" type="ORF">Cflav_PD2705</name>
</gene>
<accession>B9XJM5</accession>
<dbReference type="InterPro" id="IPR036866">
    <property type="entry name" value="RibonucZ/Hydroxyglut_hydro"/>
</dbReference>
<dbReference type="Pfam" id="PF23023">
    <property type="entry name" value="Anti-Pycsar_Apyc1"/>
    <property type="match status" value="1"/>
</dbReference>
<sequence>MSQLSVKCFGVGDGWPCADRNHSSFLYRFGKTSFLIDCGEPLDRSYKASGLSYDAFDRIFLSHLHADHIGGFFMLMQGLWLESRKKELLVHMPREGLKPLRQMLNAACIFDELLEFRLRFEALRAGTAVLSKDVRVTPFRSTHLDRLRKTFQKKYPQKFEAFCFLIEAGKMRIGHSADIGSPEDLAPLLSKPLDLLVCELAHFRPEELFDYLQQHEIKRIAFIHLGRSHWEHLKKIRRLSIKMLPDVEIHFPKDQEEIRF</sequence>
<organism evidence="1 2">
    <name type="scientific">Pedosphaera parvula (strain Ellin514)</name>
    <dbReference type="NCBI Taxonomy" id="320771"/>
    <lineage>
        <taxon>Bacteria</taxon>
        <taxon>Pseudomonadati</taxon>
        <taxon>Verrucomicrobiota</taxon>
        <taxon>Pedosphaerae</taxon>
        <taxon>Pedosphaerales</taxon>
        <taxon>Pedosphaeraceae</taxon>
        <taxon>Pedosphaera</taxon>
    </lineage>
</organism>
<name>B9XJM5_PEDPL</name>
<evidence type="ECO:0000313" key="2">
    <source>
        <dbReference type="Proteomes" id="UP000003688"/>
    </source>
</evidence>
<dbReference type="SUPFAM" id="SSF56281">
    <property type="entry name" value="Metallo-hydrolase/oxidoreductase"/>
    <property type="match status" value="1"/>
</dbReference>
<dbReference type="Gene3D" id="3.60.15.10">
    <property type="entry name" value="Ribonuclease Z/Hydroxyacylglutathione hydrolase-like"/>
    <property type="match status" value="1"/>
</dbReference>
<dbReference type="EMBL" id="ABOX02000022">
    <property type="protein sequence ID" value="EEF59901.1"/>
    <property type="molecule type" value="Genomic_DNA"/>
</dbReference>
<dbReference type="PANTHER" id="PTHR46018">
    <property type="entry name" value="ZINC PHOSPHODIESTERASE ELAC PROTEIN 1"/>
    <property type="match status" value="1"/>
</dbReference>
<comment type="caution">
    <text evidence="1">The sequence shown here is derived from an EMBL/GenBank/DDBJ whole genome shotgun (WGS) entry which is preliminary data.</text>
</comment>
<reference evidence="1 2" key="1">
    <citation type="journal article" date="2011" name="J. Bacteriol.">
        <title>Genome sequence of 'Pedosphaera parvula' Ellin514, an aerobic Verrucomicrobial isolate from pasture soil.</title>
        <authorList>
            <person name="Kant R."/>
            <person name="van Passel M.W."/>
            <person name="Sangwan P."/>
            <person name="Palva A."/>
            <person name="Lucas S."/>
            <person name="Copeland A."/>
            <person name="Lapidus A."/>
            <person name="Glavina Del Rio T."/>
            <person name="Dalin E."/>
            <person name="Tice H."/>
            <person name="Bruce D."/>
            <person name="Goodwin L."/>
            <person name="Pitluck S."/>
            <person name="Chertkov O."/>
            <person name="Larimer F.W."/>
            <person name="Land M.L."/>
            <person name="Hauser L."/>
            <person name="Brettin T.S."/>
            <person name="Detter J.C."/>
            <person name="Han S."/>
            <person name="de Vos W.M."/>
            <person name="Janssen P.H."/>
            <person name="Smidt H."/>
        </authorList>
    </citation>
    <scope>NUCLEOTIDE SEQUENCE [LARGE SCALE GENOMIC DNA]</scope>
    <source>
        <strain evidence="1 2">Ellin514</strain>
    </source>
</reference>
<dbReference type="GO" id="GO:0042781">
    <property type="term" value="F:3'-tRNA processing endoribonuclease activity"/>
    <property type="evidence" value="ECO:0007669"/>
    <property type="project" value="TreeGrafter"/>
</dbReference>
<dbReference type="PANTHER" id="PTHR46018:SF2">
    <property type="entry name" value="ZINC PHOSPHODIESTERASE ELAC PROTEIN 1"/>
    <property type="match status" value="1"/>
</dbReference>
<keyword evidence="2" id="KW-1185">Reference proteome</keyword>
<dbReference type="STRING" id="320771.Cflav_PD2705"/>
<protein>
    <submittedName>
        <fullName evidence="1">Beta-lactamase domain protein</fullName>
    </submittedName>
</protein>
<dbReference type="RefSeq" id="WP_007416018.1">
    <property type="nucleotide sequence ID" value="NZ_ABOX02000022.1"/>
</dbReference>
<dbReference type="OrthoDB" id="9789133at2"/>
<dbReference type="Proteomes" id="UP000003688">
    <property type="component" value="Unassembled WGS sequence"/>
</dbReference>